<dbReference type="PATRIC" id="fig|1150469.3.peg.2828"/>
<evidence type="ECO:0000313" key="3">
    <source>
        <dbReference type="Proteomes" id="UP000033220"/>
    </source>
</evidence>
<dbReference type="AlphaFoldDB" id="H6SMH6"/>
<organism evidence="2 3">
    <name type="scientific">Pararhodospirillum photometricum DSM 122</name>
    <dbReference type="NCBI Taxonomy" id="1150469"/>
    <lineage>
        <taxon>Bacteria</taxon>
        <taxon>Pseudomonadati</taxon>
        <taxon>Pseudomonadota</taxon>
        <taxon>Alphaproteobacteria</taxon>
        <taxon>Rhodospirillales</taxon>
        <taxon>Rhodospirillaceae</taxon>
        <taxon>Pararhodospirillum</taxon>
    </lineage>
</organism>
<dbReference type="RefSeq" id="WP_014415742.1">
    <property type="nucleotide sequence ID" value="NC_017059.1"/>
</dbReference>
<dbReference type="KEGG" id="rpm:RSPPHO_02485"/>
<feature type="domain" description="Ancillary SecYEG translocon subunit/Cell division coordinator CpoB TPR" evidence="1">
    <location>
        <begin position="33"/>
        <end position="146"/>
    </location>
</feature>
<keyword evidence="3" id="KW-1185">Reference proteome</keyword>
<dbReference type="HOGENOM" id="CLU_073302_2_0_5"/>
<name>H6SMH6_PARPM</name>
<proteinExistence type="predicted"/>
<accession>H6SMH6</accession>
<reference evidence="2 3" key="1">
    <citation type="submission" date="2012-02" db="EMBL/GenBank/DDBJ databases">
        <title>Shotgun genome sequence of Phaeospirillum photometricum DSM 122.</title>
        <authorList>
            <person name="Duquesne K."/>
            <person name="Sturgis J."/>
        </authorList>
    </citation>
    <scope>NUCLEOTIDE SEQUENCE [LARGE SCALE GENOMIC DNA]</scope>
    <source>
        <strain evidence="3">DSM122</strain>
    </source>
</reference>
<evidence type="ECO:0000259" key="1">
    <source>
        <dbReference type="Pfam" id="PF09976"/>
    </source>
</evidence>
<dbReference type="InterPro" id="IPR018704">
    <property type="entry name" value="SecYEG/CpoB_TPR"/>
</dbReference>
<dbReference type="eggNOG" id="COG4649">
    <property type="taxonomic scope" value="Bacteria"/>
</dbReference>
<dbReference type="Proteomes" id="UP000033220">
    <property type="component" value="Chromosome DSM 122"/>
</dbReference>
<dbReference type="Pfam" id="PF09976">
    <property type="entry name" value="TPR_21"/>
    <property type="match status" value="1"/>
</dbReference>
<dbReference type="EMBL" id="HE663493">
    <property type="protein sequence ID" value="CCG09111.1"/>
    <property type="molecule type" value="Genomic_DNA"/>
</dbReference>
<dbReference type="STRING" id="1150469.RSPPHO_02485"/>
<evidence type="ECO:0000313" key="2">
    <source>
        <dbReference type="EMBL" id="CCG09111.1"/>
    </source>
</evidence>
<protein>
    <recommendedName>
        <fullName evidence="1">Ancillary SecYEG translocon subunit/Cell division coordinator CpoB TPR domain-containing protein</fullName>
    </recommendedName>
</protein>
<sequence>MVKPPMTPVDPNQEALFREIDEDLRHERLASLWARYGGHVLAGVVLLVGGVAAGQGWQAWQARERAAAAAAYEAADSQLAAGDRAGAEAALTAIAQDRRGGVVPLAILRRAALLAQDGKTAEAVALYQGLAADHGVDPVFRDTARVLAVSHGLDLLDATTVDSLLAPLRGGAGPWRPLAEELAALVALKKDDRDTAVTLLSGLAADRLASQGLRQRAAGMLEALGAPVPEALPGAGDGGAR</sequence>
<gene>
    <name evidence="2" type="ORF">RSPPHO_02485</name>
</gene>